<dbReference type="GO" id="GO:0000786">
    <property type="term" value="C:nucleosome"/>
    <property type="evidence" value="ECO:0007669"/>
    <property type="project" value="InterPro"/>
</dbReference>
<dbReference type="Gene3D" id="1.10.10.10">
    <property type="entry name" value="Winged helix-like DNA-binding domain superfamily/Winged helix DNA-binding domain"/>
    <property type="match status" value="1"/>
</dbReference>
<keyword evidence="3" id="KW-0812">Transmembrane</keyword>
<organism evidence="5 6">
    <name type="scientific">Salix brachista</name>
    <dbReference type="NCBI Taxonomy" id="2182728"/>
    <lineage>
        <taxon>Eukaryota</taxon>
        <taxon>Viridiplantae</taxon>
        <taxon>Streptophyta</taxon>
        <taxon>Embryophyta</taxon>
        <taxon>Tracheophyta</taxon>
        <taxon>Spermatophyta</taxon>
        <taxon>Magnoliopsida</taxon>
        <taxon>eudicotyledons</taxon>
        <taxon>Gunneridae</taxon>
        <taxon>Pentapetalae</taxon>
        <taxon>rosids</taxon>
        <taxon>fabids</taxon>
        <taxon>Malpighiales</taxon>
        <taxon>Salicaceae</taxon>
        <taxon>Saliceae</taxon>
        <taxon>Salix</taxon>
    </lineage>
</organism>
<feature type="region of interest" description="Disordered" evidence="2">
    <location>
        <begin position="198"/>
        <end position="220"/>
    </location>
</feature>
<keyword evidence="1" id="KW-0560">Oxidoreductase</keyword>
<dbReference type="GO" id="GO:0004029">
    <property type="term" value="F:aldehyde dehydrogenase (NAD+) activity"/>
    <property type="evidence" value="ECO:0007669"/>
    <property type="project" value="TreeGrafter"/>
</dbReference>
<dbReference type="InterPro" id="IPR016162">
    <property type="entry name" value="Ald_DH_N"/>
</dbReference>
<dbReference type="InterPro" id="IPR036390">
    <property type="entry name" value="WH_DNA-bd_sf"/>
</dbReference>
<reference evidence="6" key="1">
    <citation type="journal article" date="2019" name="Gigascience">
        <title>De novo genome assembly of the endangered Acer yangbiense, a plant species with extremely small populations endemic to Yunnan Province, China.</title>
        <authorList>
            <person name="Yang J."/>
            <person name="Wariss H.M."/>
            <person name="Tao L."/>
            <person name="Zhang R."/>
            <person name="Yun Q."/>
            <person name="Hollingsworth P."/>
            <person name="Dao Z."/>
            <person name="Luo G."/>
            <person name="Guo H."/>
            <person name="Ma Y."/>
            <person name="Sun W."/>
        </authorList>
    </citation>
    <scope>NUCLEOTIDE SEQUENCE [LARGE SCALE GENOMIC DNA]</scope>
    <source>
        <strain evidence="6">cv. br00</strain>
    </source>
</reference>
<dbReference type="InterPro" id="IPR005818">
    <property type="entry name" value="Histone_H1/H5_H15"/>
</dbReference>
<keyword evidence="3" id="KW-0472">Membrane</keyword>
<keyword evidence="3" id="KW-1133">Transmembrane helix</keyword>
<dbReference type="AlphaFoldDB" id="A0A5N5MQJ9"/>
<dbReference type="InterPro" id="IPR036388">
    <property type="entry name" value="WH-like_DNA-bd_sf"/>
</dbReference>
<dbReference type="GO" id="GO:0003677">
    <property type="term" value="F:DNA binding"/>
    <property type="evidence" value="ECO:0007669"/>
    <property type="project" value="InterPro"/>
</dbReference>
<evidence type="ECO:0000256" key="1">
    <source>
        <dbReference type="ARBA" id="ARBA00023002"/>
    </source>
</evidence>
<dbReference type="GO" id="GO:0006334">
    <property type="term" value="P:nucleosome assembly"/>
    <property type="evidence" value="ECO:0007669"/>
    <property type="project" value="InterPro"/>
</dbReference>
<evidence type="ECO:0000256" key="3">
    <source>
        <dbReference type="SAM" id="Phobius"/>
    </source>
</evidence>
<dbReference type="Gene3D" id="3.40.309.10">
    <property type="entry name" value="Aldehyde Dehydrogenase, Chain A, domain 2"/>
    <property type="match status" value="1"/>
</dbReference>
<comment type="caution">
    <text evidence="5">The sequence shown here is derived from an EMBL/GenBank/DDBJ whole genome shotgun (WGS) entry which is preliminary data.</text>
</comment>
<keyword evidence="6" id="KW-1185">Reference proteome</keyword>
<dbReference type="Gene3D" id="3.40.605.10">
    <property type="entry name" value="Aldehyde Dehydrogenase, Chain A, domain 1"/>
    <property type="match status" value="1"/>
</dbReference>
<dbReference type="PANTHER" id="PTHR43570">
    <property type="entry name" value="ALDEHYDE DEHYDROGENASE"/>
    <property type="match status" value="1"/>
</dbReference>
<dbReference type="Proteomes" id="UP000326939">
    <property type="component" value="Chromosome 5"/>
</dbReference>
<dbReference type="PANTHER" id="PTHR43570:SF25">
    <property type="entry name" value="ALDEHYDE DEHYDROGENASE FAMILY 3 MEMBER I1, CHLOROPLASTIC"/>
    <property type="match status" value="1"/>
</dbReference>
<protein>
    <recommendedName>
        <fullName evidence="4">H15 domain-containing protein</fullName>
    </recommendedName>
</protein>
<dbReference type="GO" id="GO:0006081">
    <property type="term" value="P:aldehyde metabolic process"/>
    <property type="evidence" value="ECO:0007669"/>
    <property type="project" value="InterPro"/>
</dbReference>
<proteinExistence type="predicted"/>
<evidence type="ECO:0000256" key="2">
    <source>
        <dbReference type="SAM" id="MobiDB-lite"/>
    </source>
</evidence>
<dbReference type="SUPFAM" id="SSF46785">
    <property type="entry name" value="Winged helix' DNA-binding domain"/>
    <property type="match status" value="1"/>
</dbReference>
<dbReference type="InterPro" id="IPR012394">
    <property type="entry name" value="Aldehyde_DH_NAD(P)"/>
</dbReference>
<dbReference type="GO" id="GO:0005737">
    <property type="term" value="C:cytoplasm"/>
    <property type="evidence" value="ECO:0007669"/>
    <property type="project" value="TreeGrafter"/>
</dbReference>
<dbReference type="SUPFAM" id="SSF53720">
    <property type="entry name" value="ALDH-like"/>
    <property type="match status" value="1"/>
</dbReference>
<dbReference type="EMBL" id="VDCV01000005">
    <property type="protein sequence ID" value="KAB5556456.1"/>
    <property type="molecule type" value="Genomic_DNA"/>
</dbReference>
<evidence type="ECO:0000313" key="6">
    <source>
        <dbReference type="Proteomes" id="UP000326939"/>
    </source>
</evidence>
<feature type="transmembrane region" description="Helical" evidence="3">
    <location>
        <begin position="70"/>
        <end position="89"/>
    </location>
</feature>
<name>A0A5N5MQJ9_9ROSI</name>
<dbReference type="InterPro" id="IPR016161">
    <property type="entry name" value="Ald_DH/histidinol_DH"/>
</dbReference>
<sequence>MASFGRCNKDDVDAHDNDAEDVHGVDVKLGLEIESKVRQYDLSVSFHFNLSETGLENLNKIPMNYSYFDAKVGISICMLVFLTIGHILVTVSNLPFGGVGESGMGSYHGKHSFDAFSHKKAVLYRSFSGDSPMVHEASMDLNEEGGSTKDAISQFIMREYGVFQVVHVAKLIEQLYKLVEKEEIVFTSENRYMLPAEDFGSPGKLKQGKKPSVQHELDRRSNKLQKVNEGVRVQEDQNANLDIEDQLKVIEQKNHKQLEIKALNTRTIYRKIRLGYMRKRGEIRPQVPQDLYVDEHSQSEETHIRAIAMPIETRGKEVTNIDKSIAAFKDPMQLRQNQQIELPKLKRTAEVQITALQESFQNQKRQALPGNHDLPSRYQPETISVSPTQQIMHSQQLEVEKQQDFPSFNGHLQLHDPEKGSNPVAGSFKFQELNLEQRFAETPVEDLETPVNWSMLSWSSD</sequence>
<gene>
    <name evidence="5" type="ORF">DKX38_007365</name>
</gene>
<evidence type="ECO:0000313" key="5">
    <source>
        <dbReference type="EMBL" id="KAB5556456.1"/>
    </source>
</evidence>
<evidence type="ECO:0000259" key="4">
    <source>
        <dbReference type="PROSITE" id="PS51504"/>
    </source>
</evidence>
<dbReference type="InterPro" id="IPR016163">
    <property type="entry name" value="Ald_DH_C"/>
</dbReference>
<feature type="domain" description="H15" evidence="4">
    <location>
        <begin position="126"/>
        <end position="196"/>
    </location>
</feature>
<dbReference type="PROSITE" id="PS51504">
    <property type="entry name" value="H15"/>
    <property type="match status" value="1"/>
</dbReference>
<accession>A0A5N5MQJ9</accession>